<sequence length="533" mass="59684">MQRSSTLAALGMQLSPLTDPSLSASAVCLQTRGDSWLRSFTLFRAKVQFVDHQFVYDCSIEHSRGVFNTDASDERLLITGADGRSNVIGWTEIMTAFGGDHSEEDEFRGAKIMHKQLLPYRPSDYLPEQVEKNLNKGLVSGKDYEEVLYYREAAPYGPTYYLMTVIAEVFWSHSRSNRFLMPMVYAYLRVLYGHPYNWAKAILKSLKAEITYLQKEAWVPKDSQKTVQVVWAPVFVHLLYTFRHRLFAGTAVAEPEAWVCWRMMTKEGDMNLAALVDKFPTPIDDLSTLREGCKLTDPDDLPKYDLAGQAEEVAKKMVPKKNRPQKVVIDASDDTDPEGKPAPKRRKPDTPGPRVRYTKKIVPFTPGPATPSSTAIRSLDDLAAAVGEDIKRVVKKRCATLLSHLGVEGNEWKLKFESLQKSTADGAAKQDVILKGFKDRELQLSNELAKCKAEVESQTAKVLNLQSHVNALNESVNDAKRSLAEQAASVQSATRAKQTVQGLQDELARFRQQQTTLETAKTSMSSVINNLTA</sequence>
<dbReference type="Proteomes" id="UP001633002">
    <property type="component" value="Unassembled WGS sequence"/>
</dbReference>
<name>A0ABD3GPH4_9MARC</name>
<reference evidence="3 4" key="1">
    <citation type="submission" date="2024-09" db="EMBL/GenBank/DDBJ databases">
        <title>Chromosome-scale assembly of Riccia sorocarpa.</title>
        <authorList>
            <person name="Paukszto L."/>
        </authorList>
    </citation>
    <scope>NUCLEOTIDE SEQUENCE [LARGE SCALE GENOMIC DNA]</scope>
    <source>
        <strain evidence="3">LP-2024</strain>
        <tissue evidence="3">Aerial parts of the thallus</tissue>
    </source>
</reference>
<feature type="coiled-coil region" evidence="1">
    <location>
        <begin position="493"/>
        <end position="520"/>
    </location>
</feature>
<keyword evidence="4" id="KW-1185">Reference proteome</keyword>
<proteinExistence type="predicted"/>
<protein>
    <recommendedName>
        <fullName evidence="5">Aminotransferase-like plant mobile domain-containing protein</fullName>
    </recommendedName>
</protein>
<evidence type="ECO:0000256" key="2">
    <source>
        <dbReference type="SAM" id="MobiDB-lite"/>
    </source>
</evidence>
<evidence type="ECO:0000313" key="3">
    <source>
        <dbReference type="EMBL" id="KAL3680491.1"/>
    </source>
</evidence>
<evidence type="ECO:0000256" key="1">
    <source>
        <dbReference type="SAM" id="Coils"/>
    </source>
</evidence>
<dbReference type="AlphaFoldDB" id="A0ABD3GPH4"/>
<dbReference type="EMBL" id="JBJQOH010000007">
    <property type="protein sequence ID" value="KAL3680491.1"/>
    <property type="molecule type" value="Genomic_DNA"/>
</dbReference>
<accession>A0ABD3GPH4</accession>
<evidence type="ECO:0000313" key="4">
    <source>
        <dbReference type="Proteomes" id="UP001633002"/>
    </source>
</evidence>
<gene>
    <name evidence="3" type="ORF">R1sor_023447</name>
</gene>
<keyword evidence="1" id="KW-0175">Coiled coil</keyword>
<feature type="region of interest" description="Disordered" evidence="2">
    <location>
        <begin position="318"/>
        <end position="357"/>
    </location>
</feature>
<comment type="caution">
    <text evidence="3">The sequence shown here is derived from an EMBL/GenBank/DDBJ whole genome shotgun (WGS) entry which is preliminary data.</text>
</comment>
<organism evidence="3 4">
    <name type="scientific">Riccia sorocarpa</name>
    <dbReference type="NCBI Taxonomy" id="122646"/>
    <lineage>
        <taxon>Eukaryota</taxon>
        <taxon>Viridiplantae</taxon>
        <taxon>Streptophyta</taxon>
        <taxon>Embryophyta</taxon>
        <taxon>Marchantiophyta</taxon>
        <taxon>Marchantiopsida</taxon>
        <taxon>Marchantiidae</taxon>
        <taxon>Marchantiales</taxon>
        <taxon>Ricciaceae</taxon>
        <taxon>Riccia</taxon>
    </lineage>
</organism>
<evidence type="ECO:0008006" key="5">
    <source>
        <dbReference type="Google" id="ProtNLM"/>
    </source>
</evidence>